<dbReference type="PROSITE" id="PS50935">
    <property type="entry name" value="SSB"/>
    <property type="match status" value="1"/>
</dbReference>
<dbReference type="Proteomes" id="UP000267585">
    <property type="component" value="Unassembled WGS sequence"/>
</dbReference>
<proteinExistence type="inferred from homology"/>
<dbReference type="AlphaFoldDB" id="A0A3S0AF10"/>
<keyword evidence="1 2" id="KW-0238">DNA-binding</keyword>
<dbReference type="InterPro" id="IPR000424">
    <property type="entry name" value="Primosome_PriB/ssb"/>
</dbReference>
<keyword evidence="5" id="KW-1185">Reference proteome</keyword>
<organism evidence="4 5">
    <name type="scientific">Arenibacter aquaticus</name>
    <dbReference type="NCBI Taxonomy" id="2489054"/>
    <lineage>
        <taxon>Bacteria</taxon>
        <taxon>Pseudomonadati</taxon>
        <taxon>Bacteroidota</taxon>
        <taxon>Flavobacteriia</taxon>
        <taxon>Flavobacteriales</taxon>
        <taxon>Flavobacteriaceae</taxon>
        <taxon>Arenibacter</taxon>
    </lineage>
</organism>
<reference evidence="4 5" key="1">
    <citation type="submission" date="2018-11" db="EMBL/GenBank/DDBJ databases">
        <title>Arenibacter aquaticus sp.nov., a marine bacterium isolated from surface seawater in the South China Sea.</title>
        <authorList>
            <person name="Guo J."/>
            <person name="Sun J."/>
        </authorList>
    </citation>
    <scope>NUCLEOTIDE SEQUENCE [LARGE SCALE GENOMIC DNA]</scope>
    <source>
        <strain evidence="4 5">GUO666</strain>
    </source>
</reference>
<sequence length="112" mass="12497">MSKLRNHVQLIGNIGEDPVVTNLESGKKLARFQLATNEHYKNKKGEKVQDTDWHSIVAWGKTAEIVEKYAAKGKEIGLAGKLKNRNYESKDGTTRYVTEVVADEILLLGGRS</sequence>
<evidence type="ECO:0000256" key="2">
    <source>
        <dbReference type="HAMAP-Rule" id="MF_00984"/>
    </source>
</evidence>
<dbReference type="GO" id="GO:0009295">
    <property type="term" value="C:nucleoid"/>
    <property type="evidence" value="ECO:0007669"/>
    <property type="project" value="TreeGrafter"/>
</dbReference>
<name>A0A3S0AF10_9FLAO</name>
<dbReference type="Pfam" id="PF00436">
    <property type="entry name" value="SSB"/>
    <property type="match status" value="1"/>
</dbReference>
<comment type="subunit">
    <text evidence="2">Homotetramer.</text>
</comment>
<dbReference type="RefSeq" id="WP_126162117.1">
    <property type="nucleotide sequence ID" value="NZ_RQPJ01000003.1"/>
</dbReference>
<dbReference type="GO" id="GO:0006260">
    <property type="term" value="P:DNA replication"/>
    <property type="evidence" value="ECO:0007669"/>
    <property type="project" value="InterPro"/>
</dbReference>
<dbReference type="Gene3D" id="2.40.50.140">
    <property type="entry name" value="Nucleic acid-binding proteins"/>
    <property type="match status" value="1"/>
</dbReference>
<dbReference type="PANTHER" id="PTHR10302">
    <property type="entry name" value="SINGLE-STRANDED DNA-BINDING PROTEIN"/>
    <property type="match status" value="1"/>
</dbReference>
<protein>
    <recommendedName>
        <fullName evidence="2 3">Single-stranded DNA-binding protein</fullName>
        <shortName evidence="2">SSB</shortName>
    </recommendedName>
</protein>
<gene>
    <name evidence="4" type="primary">ssb</name>
    <name evidence="4" type="ORF">EHW67_09410</name>
</gene>
<evidence type="ECO:0000256" key="3">
    <source>
        <dbReference type="PIRNR" id="PIRNR002070"/>
    </source>
</evidence>
<accession>A0A3S0AF10</accession>
<dbReference type="SUPFAM" id="SSF50249">
    <property type="entry name" value="Nucleic acid-binding proteins"/>
    <property type="match status" value="1"/>
</dbReference>
<comment type="caution">
    <text evidence="2">Lacks conserved residue(s) required for the propagation of feature annotation.</text>
</comment>
<evidence type="ECO:0000313" key="4">
    <source>
        <dbReference type="EMBL" id="RTE54129.1"/>
    </source>
</evidence>
<dbReference type="EMBL" id="RQPJ01000003">
    <property type="protein sequence ID" value="RTE54129.1"/>
    <property type="molecule type" value="Genomic_DNA"/>
</dbReference>
<dbReference type="OrthoDB" id="9809878at2"/>
<dbReference type="PIRSF" id="PIRSF002070">
    <property type="entry name" value="SSB"/>
    <property type="match status" value="1"/>
</dbReference>
<evidence type="ECO:0000313" key="5">
    <source>
        <dbReference type="Proteomes" id="UP000267585"/>
    </source>
</evidence>
<dbReference type="NCBIfam" id="TIGR00621">
    <property type="entry name" value="ssb"/>
    <property type="match status" value="1"/>
</dbReference>
<dbReference type="HAMAP" id="MF_00984">
    <property type="entry name" value="SSB"/>
    <property type="match status" value="1"/>
</dbReference>
<comment type="caution">
    <text evidence="4">The sequence shown here is derived from an EMBL/GenBank/DDBJ whole genome shotgun (WGS) entry which is preliminary data.</text>
</comment>
<dbReference type="GO" id="GO:0003697">
    <property type="term" value="F:single-stranded DNA binding"/>
    <property type="evidence" value="ECO:0007669"/>
    <property type="project" value="UniProtKB-UniRule"/>
</dbReference>
<dbReference type="InterPro" id="IPR011344">
    <property type="entry name" value="ssDNA-bd"/>
</dbReference>
<dbReference type="PANTHER" id="PTHR10302:SF0">
    <property type="entry name" value="SINGLE-STRANDED DNA-BINDING PROTEIN, MITOCHONDRIAL"/>
    <property type="match status" value="1"/>
</dbReference>
<dbReference type="CDD" id="cd04496">
    <property type="entry name" value="SSB_OBF"/>
    <property type="match status" value="1"/>
</dbReference>
<dbReference type="InterPro" id="IPR012340">
    <property type="entry name" value="NA-bd_OB-fold"/>
</dbReference>
<evidence type="ECO:0000256" key="1">
    <source>
        <dbReference type="ARBA" id="ARBA00023125"/>
    </source>
</evidence>